<reference evidence="11 12" key="1">
    <citation type="submission" date="2015-05" db="EMBL/GenBank/DDBJ databases">
        <title>A genomic and transcriptomic approach to investigate the blue pigment phenotype in Pseudomonas fluorescens.</title>
        <authorList>
            <person name="Andreani N.A."/>
            <person name="Cardazzo B."/>
        </authorList>
    </citation>
    <scope>NUCLEOTIDE SEQUENCE [LARGE SCALE GENOMIC DNA]</scope>
    <source>
        <strain evidence="11 12">Ps_40</strain>
    </source>
</reference>
<evidence type="ECO:0000313" key="12">
    <source>
        <dbReference type="Proteomes" id="UP000063434"/>
    </source>
</evidence>
<dbReference type="Pfam" id="PF02770">
    <property type="entry name" value="Acyl-CoA_dh_M"/>
    <property type="match status" value="1"/>
</dbReference>
<keyword evidence="4 7" id="KW-0285">Flavoprotein</keyword>
<proteinExistence type="inferred from homology"/>
<accession>A0A109LAZ9</accession>
<dbReference type="SUPFAM" id="SSF56645">
    <property type="entry name" value="Acyl-CoA dehydrogenase NM domain-like"/>
    <property type="match status" value="1"/>
</dbReference>
<dbReference type="InterPro" id="IPR037069">
    <property type="entry name" value="AcylCoA_DH/ox_N_sf"/>
</dbReference>
<organism evidence="11 12">
    <name type="scientific">Pseudomonas fluorescens</name>
    <dbReference type="NCBI Taxonomy" id="294"/>
    <lineage>
        <taxon>Bacteria</taxon>
        <taxon>Pseudomonadati</taxon>
        <taxon>Pseudomonadota</taxon>
        <taxon>Gammaproteobacteria</taxon>
        <taxon>Pseudomonadales</taxon>
        <taxon>Pseudomonadaceae</taxon>
        <taxon>Pseudomonas</taxon>
    </lineage>
</organism>
<evidence type="ECO:0000256" key="5">
    <source>
        <dbReference type="ARBA" id="ARBA00022827"/>
    </source>
</evidence>
<feature type="domain" description="Acyl-CoA oxidase/dehydrogenase middle" evidence="9">
    <location>
        <begin position="133"/>
        <end position="229"/>
    </location>
</feature>
<evidence type="ECO:0000259" key="10">
    <source>
        <dbReference type="Pfam" id="PF02771"/>
    </source>
</evidence>
<dbReference type="PANTHER" id="PTHR48083:SF13">
    <property type="entry name" value="ACYL-COA DEHYDROGENASE FAMILY MEMBER 11"/>
    <property type="match status" value="1"/>
</dbReference>
<dbReference type="InterPro" id="IPR013786">
    <property type="entry name" value="AcylCoA_DH/ox_N"/>
</dbReference>
<dbReference type="Gene3D" id="1.10.540.10">
    <property type="entry name" value="Acyl-CoA dehydrogenase/oxidase, N-terminal domain"/>
    <property type="match status" value="1"/>
</dbReference>
<dbReference type="Gene3D" id="1.20.140.10">
    <property type="entry name" value="Butyryl-CoA Dehydrogenase, subunit A, domain 3"/>
    <property type="match status" value="1"/>
</dbReference>
<evidence type="ECO:0000256" key="7">
    <source>
        <dbReference type="RuleBase" id="RU362125"/>
    </source>
</evidence>
<evidence type="ECO:0000259" key="9">
    <source>
        <dbReference type="Pfam" id="PF02770"/>
    </source>
</evidence>
<dbReference type="EMBL" id="LCYC01000002">
    <property type="protein sequence ID" value="KWV84291.1"/>
    <property type="molecule type" value="Genomic_DNA"/>
</dbReference>
<comment type="cofactor">
    <cofactor evidence="1 7">
        <name>FAD</name>
        <dbReference type="ChEBI" id="CHEBI:57692"/>
    </cofactor>
</comment>
<evidence type="ECO:0000256" key="1">
    <source>
        <dbReference type="ARBA" id="ARBA00001974"/>
    </source>
</evidence>
<evidence type="ECO:0000313" key="11">
    <source>
        <dbReference type="EMBL" id="KWV84291.1"/>
    </source>
</evidence>
<dbReference type="InterPro" id="IPR006091">
    <property type="entry name" value="Acyl-CoA_Oxase/DH_mid-dom"/>
</dbReference>
<evidence type="ECO:0000259" key="8">
    <source>
        <dbReference type="Pfam" id="PF00441"/>
    </source>
</evidence>
<dbReference type="Pfam" id="PF00441">
    <property type="entry name" value="Acyl-CoA_dh_1"/>
    <property type="match status" value="1"/>
</dbReference>
<dbReference type="InterPro" id="IPR046373">
    <property type="entry name" value="Acyl-CoA_Oxase/DH_mid-dom_sf"/>
</dbReference>
<evidence type="ECO:0000256" key="3">
    <source>
        <dbReference type="ARBA" id="ARBA00011738"/>
    </source>
</evidence>
<dbReference type="SUPFAM" id="SSF47203">
    <property type="entry name" value="Acyl-CoA dehydrogenase C-terminal domain-like"/>
    <property type="match status" value="1"/>
</dbReference>
<protein>
    <submittedName>
        <fullName evidence="11">(R)-benzylsuccinyl-CoA dehydrogenase</fullName>
        <ecNumber evidence="11">1.3.8.3</ecNumber>
    </submittedName>
</protein>
<evidence type="ECO:0000256" key="4">
    <source>
        <dbReference type="ARBA" id="ARBA00022630"/>
    </source>
</evidence>
<dbReference type="InterPro" id="IPR050741">
    <property type="entry name" value="Acyl-CoA_dehydrogenase"/>
</dbReference>
<gene>
    <name evidence="11" type="primary">bbsG_1</name>
    <name evidence="11" type="ORF">PFL603g_00117</name>
</gene>
<keyword evidence="5 7" id="KW-0274">FAD</keyword>
<comment type="subunit">
    <text evidence="3">Homodimer.</text>
</comment>
<dbReference type="EC" id="1.3.8.3" evidence="11"/>
<dbReference type="GO" id="GO:0003995">
    <property type="term" value="F:acyl-CoA dehydrogenase activity"/>
    <property type="evidence" value="ECO:0007669"/>
    <property type="project" value="TreeGrafter"/>
</dbReference>
<name>A0A109LAZ9_PSEFL</name>
<evidence type="ECO:0000256" key="2">
    <source>
        <dbReference type="ARBA" id="ARBA00009347"/>
    </source>
</evidence>
<dbReference type="Pfam" id="PF02771">
    <property type="entry name" value="Acyl-CoA_dh_N"/>
    <property type="match status" value="1"/>
</dbReference>
<dbReference type="GO" id="GO:0033539">
    <property type="term" value="P:fatty acid beta-oxidation using acyl-CoA dehydrogenase"/>
    <property type="evidence" value="ECO:0007669"/>
    <property type="project" value="TreeGrafter"/>
</dbReference>
<comment type="similarity">
    <text evidence="2 7">Belongs to the acyl-CoA dehydrogenase family.</text>
</comment>
<dbReference type="InterPro" id="IPR036250">
    <property type="entry name" value="AcylCo_DH-like_C"/>
</dbReference>
<sequence>MAWDFQTDPEIQVELDWIEQFVREEVEPLDHVLGSPWNIHDPLFKQLVKPLQAQVKARNLWACHLGPELGGAGYGQVRLALINEILGRSLFGPIVFGCQAPDSGNGEILAHYGTPAQKQRYLQPLLDGDIVSCFAMTEPQGGADPAVFITEAVREGDDWLLSGEKWFASNARYAAFYIVMAVTDKNVSVYEGMSMFIVAADAPGVSIIRNVGIADDPAATHAYLSFDKVRVPAGDMLGAPGQAFVVAQVRLGGGRVHHAMRVIGQAQKALDALCERSLSRSTQGSRLADKQMVQEKIADSWIELEQFRLLVMRTAWRIDQYQDYKRVRKDIAAVKAAMPKVLHDIAARALHVHGSLGVSEEMPFTGYIVRSFQMGLADGPTEVHKITVAKQLLRDYQPCDELFPDYHRPTAAARAREKYADALASLGEYDA</sequence>
<dbReference type="Proteomes" id="UP000063434">
    <property type="component" value="Unassembled WGS sequence"/>
</dbReference>
<dbReference type="FunFam" id="2.40.110.10:FF:000002">
    <property type="entry name" value="Acyl-CoA dehydrogenase fadE12"/>
    <property type="match status" value="1"/>
</dbReference>
<dbReference type="GO" id="GO:0033734">
    <property type="term" value="F:(R)-benzylsuccinyl-CoA dehydrogenase activity"/>
    <property type="evidence" value="ECO:0007669"/>
    <property type="project" value="UniProtKB-EC"/>
</dbReference>
<keyword evidence="6 7" id="KW-0560">Oxidoreductase</keyword>
<dbReference type="GO" id="GO:0050660">
    <property type="term" value="F:flavin adenine dinucleotide binding"/>
    <property type="evidence" value="ECO:0007669"/>
    <property type="project" value="InterPro"/>
</dbReference>
<dbReference type="InterPro" id="IPR009100">
    <property type="entry name" value="AcylCoA_DH/oxidase_NM_dom_sf"/>
</dbReference>
<dbReference type="Gene3D" id="2.40.110.10">
    <property type="entry name" value="Butyryl-CoA Dehydrogenase, subunit A, domain 2"/>
    <property type="match status" value="1"/>
</dbReference>
<dbReference type="PATRIC" id="fig|294.195.peg.122"/>
<comment type="caution">
    <text evidence="11">The sequence shown here is derived from an EMBL/GenBank/DDBJ whole genome shotgun (WGS) entry which is preliminary data.</text>
</comment>
<dbReference type="InterPro" id="IPR009075">
    <property type="entry name" value="AcylCo_DH/oxidase_C"/>
</dbReference>
<dbReference type="GO" id="GO:0005737">
    <property type="term" value="C:cytoplasm"/>
    <property type="evidence" value="ECO:0007669"/>
    <property type="project" value="TreeGrafter"/>
</dbReference>
<dbReference type="PANTHER" id="PTHR48083">
    <property type="entry name" value="MEDIUM-CHAIN SPECIFIC ACYL-COA DEHYDROGENASE, MITOCHONDRIAL-RELATED"/>
    <property type="match status" value="1"/>
</dbReference>
<evidence type="ECO:0000256" key="6">
    <source>
        <dbReference type="ARBA" id="ARBA00023002"/>
    </source>
</evidence>
<feature type="domain" description="Acyl-CoA dehydrogenase/oxidase N-terminal" evidence="10">
    <location>
        <begin position="16"/>
        <end position="129"/>
    </location>
</feature>
<dbReference type="AlphaFoldDB" id="A0A109LAZ9"/>
<dbReference type="RefSeq" id="WP_060765612.1">
    <property type="nucleotide sequence ID" value="NZ_LCYC01000002.1"/>
</dbReference>
<feature type="domain" description="Acyl-CoA dehydrogenase/oxidase C-terminal" evidence="8">
    <location>
        <begin position="244"/>
        <end position="393"/>
    </location>
</feature>